<dbReference type="AlphaFoldDB" id="A0A1M5V436"/>
<feature type="binding site" evidence="7">
    <location>
        <position position="62"/>
    </location>
    <ligand>
        <name>Zn(2+)</name>
        <dbReference type="ChEBI" id="CHEBI:29105"/>
    </ligand>
</feature>
<feature type="binding site" evidence="7">
    <location>
        <position position="191"/>
    </location>
    <ligand>
        <name>Zn(2+)</name>
        <dbReference type="ChEBI" id="CHEBI:29105"/>
    </ligand>
</feature>
<keyword evidence="7" id="KW-0862">Zinc</keyword>
<feature type="transmembrane region" description="Helical" evidence="8">
    <location>
        <begin position="12"/>
        <end position="29"/>
    </location>
</feature>
<keyword evidence="5 8" id="KW-1133">Transmembrane helix</keyword>
<feature type="transmembrane region" description="Helical" evidence="8">
    <location>
        <begin position="190"/>
        <end position="209"/>
    </location>
</feature>
<dbReference type="Proteomes" id="UP000184447">
    <property type="component" value="Unassembled WGS sequence"/>
</dbReference>
<dbReference type="EMBL" id="FQXM01000010">
    <property type="protein sequence ID" value="SHH69930.1"/>
    <property type="molecule type" value="Genomic_DNA"/>
</dbReference>
<evidence type="ECO:0000256" key="8">
    <source>
        <dbReference type="SAM" id="Phobius"/>
    </source>
</evidence>
<evidence type="ECO:0000313" key="10">
    <source>
        <dbReference type="Proteomes" id="UP000184447"/>
    </source>
</evidence>
<evidence type="ECO:0000256" key="3">
    <source>
        <dbReference type="ARBA" id="ARBA00022475"/>
    </source>
</evidence>
<proteinExistence type="inferred from homology"/>
<evidence type="ECO:0000256" key="7">
    <source>
        <dbReference type="PIRSR" id="PIRSR604254-1"/>
    </source>
</evidence>
<feature type="binding site" evidence="7">
    <location>
        <position position="195"/>
    </location>
    <ligand>
        <name>Zn(2+)</name>
        <dbReference type="ChEBI" id="CHEBI:29105"/>
    </ligand>
</feature>
<dbReference type="STRING" id="1121316.SAMN02745207_02058"/>
<dbReference type="NCBIfam" id="TIGR01065">
    <property type="entry name" value="hlyIII"/>
    <property type="match status" value="1"/>
</dbReference>
<evidence type="ECO:0000256" key="6">
    <source>
        <dbReference type="ARBA" id="ARBA00023136"/>
    </source>
</evidence>
<keyword evidence="6 8" id="KW-0472">Membrane</keyword>
<evidence type="ECO:0000256" key="1">
    <source>
        <dbReference type="ARBA" id="ARBA00004651"/>
    </source>
</evidence>
<sequence length="214" mass="23926">MKVAIREPINSLTHLVGIFLSTVGLFFLLVNSIGSGSYAKILSSVIFSLGLIGLYSASTIYHWKIASNKTIAILRRIDHSMIYVLIAATYTPICLITLKGTTGYILLTIVWALGILGIVLKLLWFDAPRWLYTSFYLILGWAAIFVIYPLSKILPTSGLMLLFGGGLSYSVGAVFYAIKSEKIKIWKFGFHEIFHVFILIGSLAHYLMIYKYVI</sequence>
<feature type="transmembrane region" description="Helical" evidence="8">
    <location>
        <begin position="41"/>
        <end position="61"/>
    </location>
</feature>
<dbReference type="RefSeq" id="WP_073338350.1">
    <property type="nucleotide sequence ID" value="NZ_FQXM01000010.1"/>
</dbReference>
<dbReference type="GO" id="GO:0005886">
    <property type="term" value="C:plasma membrane"/>
    <property type="evidence" value="ECO:0007669"/>
    <property type="project" value="UniProtKB-SubCell"/>
</dbReference>
<keyword evidence="4 8" id="KW-0812">Transmembrane</keyword>
<reference evidence="9 10" key="1">
    <citation type="submission" date="2016-11" db="EMBL/GenBank/DDBJ databases">
        <authorList>
            <person name="Jaros S."/>
            <person name="Januszkiewicz K."/>
            <person name="Wedrychowicz H."/>
        </authorList>
    </citation>
    <scope>NUCLEOTIDE SEQUENCE [LARGE SCALE GENOMIC DNA]</scope>
    <source>
        <strain evidence="9 10">DSM 8605</strain>
    </source>
</reference>
<evidence type="ECO:0000256" key="4">
    <source>
        <dbReference type="ARBA" id="ARBA00022692"/>
    </source>
</evidence>
<organism evidence="9 10">
    <name type="scientific">Clostridium grantii DSM 8605</name>
    <dbReference type="NCBI Taxonomy" id="1121316"/>
    <lineage>
        <taxon>Bacteria</taxon>
        <taxon>Bacillati</taxon>
        <taxon>Bacillota</taxon>
        <taxon>Clostridia</taxon>
        <taxon>Eubacteriales</taxon>
        <taxon>Clostridiaceae</taxon>
        <taxon>Clostridium</taxon>
    </lineage>
</organism>
<feature type="transmembrane region" description="Helical" evidence="8">
    <location>
        <begin position="104"/>
        <end position="123"/>
    </location>
</feature>
<comment type="similarity">
    <text evidence="2">Belongs to the UPF0073 (Hly-III) family.</text>
</comment>
<feature type="transmembrane region" description="Helical" evidence="8">
    <location>
        <begin position="130"/>
        <end position="151"/>
    </location>
</feature>
<protein>
    <submittedName>
        <fullName evidence="9">Hemolysin III</fullName>
    </submittedName>
</protein>
<dbReference type="Pfam" id="PF03006">
    <property type="entry name" value="HlyIII"/>
    <property type="match status" value="1"/>
</dbReference>
<feature type="transmembrane region" description="Helical" evidence="8">
    <location>
        <begin position="157"/>
        <end position="178"/>
    </location>
</feature>
<comment type="subcellular location">
    <subcellularLocation>
        <location evidence="1">Cell membrane</location>
        <topology evidence="1">Multi-pass membrane protein</topology>
    </subcellularLocation>
</comment>
<accession>A0A1M5V436</accession>
<keyword evidence="10" id="KW-1185">Reference proteome</keyword>
<dbReference type="GO" id="GO:0140911">
    <property type="term" value="F:pore-forming activity"/>
    <property type="evidence" value="ECO:0007669"/>
    <property type="project" value="InterPro"/>
</dbReference>
<dbReference type="InterPro" id="IPR005744">
    <property type="entry name" value="Hy-lIII"/>
</dbReference>
<dbReference type="PANTHER" id="PTHR20855:SF3">
    <property type="entry name" value="LD03007P"/>
    <property type="match status" value="1"/>
</dbReference>
<evidence type="ECO:0000313" key="9">
    <source>
        <dbReference type="EMBL" id="SHH69930.1"/>
    </source>
</evidence>
<dbReference type="PANTHER" id="PTHR20855">
    <property type="entry name" value="ADIPOR/PROGESTIN RECEPTOR-RELATED"/>
    <property type="match status" value="1"/>
</dbReference>
<keyword evidence="7" id="KW-0479">Metal-binding</keyword>
<name>A0A1M5V436_9CLOT</name>
<evidence type="ECO:0000256" key="2">
    <source>
        <dbReference type="ARBA" id="ARBA00008488"/>
    </source>
</evidence>
<gene>
    <name evidence="9" type="ORF">SAMN02745207_02058</name>
</gene>
<evidence type="ECO:0000256" key="5">
    <source>
        <dbReference type="ARBA" id="ARBA00022989"/>
    </source>
</evidence>
<dbReference type="InterPro" id="IPR004254">
    <property type="entry name" value="AdipoR/HlyIII-related"/>
</dbReference>
<keyword evidence="3" id="KW-1003">Cell membrane</keyword>
<feature type="transmembrane region" description="Helical" evidence="8">
    <location>
        <begin position="81"/>
        <end position="98"/>
    </location>
</feature>
<dbReference type="OrthoDB" id="9813689at2"/>
<dbReference type="GO" id="GO:0046872">
    <property type="term" value="F:metal ion binding"/>
    <property type="evidence" value="ECO:0007669"/>
    <property type="project" value="UniProtKB-KW"/>
</dbReference>